<dbReference type="EMBL" id="PVLV01000484">
    <property type="protein sequence ID" value="PRH76543.1"/>
    <property type="molecule type" value="Genomic_DNA"/>
</dbReference>
<protein>
    <submittedName>
        <fullName evidence="1">Uncharacterized protein</fullName>
    </submittedName>
</protein>
<keyword evidence="2" id="KW-1185">Reference proteome</keyword>
<evidence type="ECO:0000313" key="2">
    <source>
        <dbReference type="Proteomes" id="UP000239322"/>
    </source>
</evidence>
<evidence type="ECO:0000313" key="1">
    <source>
        <dbReference type="EMBL" id="PRH76543.1"/>
    </source>
</evidence>
<dbReference type="Proteomes" id="UP000239322">
    <property type="component" value="Unassembled WGS sequence"/>
</dbReference>
<gene>
    <name evidence="1" type="ORF">C6N75_25030</name>
</gene>
<dbReference type="AlphaFoldDB" id="A0A2S9PQ64"/>
<dbReference type="OrthoDB" id="4168016at2"/>
<comment type="caution">
    <text evidence="1">The sequence shown here is derived from an EMBL/GenBank/DDBJ whole genome shotgun (WGS) entry which is preliminary data.</text>
</comment>
<sequence>MPSTASTTTRILDLSAVFDNIGASRAAATSTGAFNVWRNSFSAEHLPEPGTTVTVDEVPFLVPPFGTGGPDNVRCAGQLLEVQPDRYDWLYLLAAAERRVEDEVALHFADGTVDFEALRLSDFWAAPAVFGESEAFRTPAMHYPQHVQFGVPAGLFCQRVPVTRRAPLAGVRLPRNTAVHVFAATLLRAAAAAGGPRTTDLTGAGR</sequence>
<name>A0A2S9PQ64_9ACTN</name>
<organism evidence="1 2">
    <name type="scientific">Streptomyces solincola</name>
    <dbReference type="NCBI Taxonomy" id="2100817"/>
    <lineage>
        <taxon>Bacteria</taxon>
        <taxon>Bacillati</taxon>
        <taxon>Actinomycetota</taxon>
        <taxon>Actinomycetes</taxon>
        <taxon>Kitasatosporales</taxon>
        <taxon>Streptomycetaceae</taxon>
        <taxon>Streptomyces</taxon>
    </lineage>
</organism>
<reference evidence="1 2" key="1">
    <citation type="submission" date="2018-03" db="EMBL/GenBank/DDBJ databases">
        <title>Novel Streptomyces sp. from soil.</title>
        <authorList>
            <person name="Tan G.Y.A."/>
            <person name="Lee Z.Y."/>
        </authorList>
    </citation>
    <scope>NUCLEOTIDE SEQUENCE [LARGE SCALE GENOMIC DNA]</scope>
    <source>
        <strain evidence="1 2">ST5x</strain>
    </source>
</reference>
<dbReference type="RefSeq" id="WP_105871157.1">
    <property type="nucleotide sequence ID" value="NZ_PVLV01000484.1"/>
</dbReference>
<accession>A0A2S9PQ64</accession>
<proteinExistence type="predicted"/>